<accession>A0A645CG47</accession>
<reference evidence="1" key="1">
    <citation type="submission" date="2019-08" db="EMBL/GenBank/DDBJ databases">
        <authorList>
            <person name="Kucharzyk K."/>
            <person name="Murdoch R.W."/>
            <person name="Higgins S."/>
            <person name="Loffler F."/>
        </authorList>
    </citation>
    <scope>NUCLEOTIDE SEQUENCE</scope>
</reference>
<proteinExistence type="predicted"/>
<dbReference type="AlphaFoldDB" id="A0A645CG47"/>
<dbReference type="EMBL" id="VSSQ01026958">
    <property type="protein sequence ID" value="MPM75927.1"/>
    <property type="molecule type" value="Genomic_DNA"/>
</dbReference>
<gene>
    <name evidence="1" type="ORF">SDC9_122922</name>
</gene>
<name>A0A645CG47_9ZZZZ</name>
<sequence>MTICDQAQSPRIHRTVRKDNTIIYDSNRYSVPLGTYNTQPEVRLDTKDGILYIQTIFGEPICEHRISSGRGLLIQSTNHRRDRTTALDKIQEDLDAQMGGRATSFLQTIRTEKSRYARDQFRLIQSLLDQHGLEASLKAIDFCQYSKIYSANTMKDYLEHQMMLVADTVAPKVTVLPVDEAKYHVTTQKRPLAVYAKVGTR</sequence>
<comment type="caution">
    <text evidence="1">The sequence shown here is derived from an EMBL/GenBank/DDBJ whole genome shotgun (WGS) entry which is preliminary data.</text>
</comment>
<evidence type="ECO:0000313" key="1">
    <source>
        <dbReference type="EMBL" id="MPM75927.1"/>
    </source>
</evidence>
<organism evidence="1">
    <name type="scientific">bioreactor metagenome</name>
    <dbReference type="NCBI Taxonomy" id="1076179"/>
    <lineage>
        <taxon>unclassified sequences</taxon>
        <taxon>metagenomes</taxon>
        <taxon>ecological metagenomes</taxon>
    </lineage>
</organism>
<protein>
    <submittedName>
        <fullName evidence="1">Uncharacterized protein</fullName>
    </submittedName>
</protein>